<dbReference type="Proteomes" id="UP001165060">
    <property type="component" value="Unassembled WGS sequence"/>
</dbReference>
<reference evidence="2 3" key="1">
    <citation type="journal article" date="2023" name="Commun. Biol.">
        <title>Genome analysis of Parmales, the sister group of diatoms, reveals the evolutionary specialization of diatoms from phago-mixotrophs to photoautotrophs.</title>
        <authorList>
            <person name="Ban H."/>
            <person name="Sato S."/>
            <person name="Yoshikawa S."/>
            <person name="Yamada K."/>
            <person name="Nakamura Y."/>
            <person name="Ichinomiya M."/>
            <person name="Sato N."/>
            <person name="Blanc-Mathieu R."/>
            <person name="Endo H."/>
            <person name="Kuwata A."/>
            <person name="Ogata H."/>
        </authorList>
    </citation>
    <scope>NUCLEOTIDE SEQUENCE [LARGE SCALE GENOMIC DNA]</scope>
</reference>
<evidence type="ECO:0000256" key="1">
    <source>
        <dbReference type="SAM" id="MobiDB-lite"/>
    </source>
</evidence>
<evidence type="ECO:0008006" key="4">
    <source>
        <dbReference type="Google" id="ProtNLM"/>
    </source>
</evidence>
<dbReference type="EMBL" id="BRYB01000896">
    <property type="protein sequence ID" value="GMI39890.1"/>
    <property type="molecule type" value="Genomic_DNA"/>
</dbReference>
<name>A0ABQ6N4C2_9STRA</name>
<proteinExistence type="predicted"/>
<feature type="compositionally biased region" description="Pro residues" evidence="1">
    <location>
        <begin position="23"/>
        <end position="35"/>
    </location>
</feature>
<protein>
    <recommendedName>
        <fullName evidence="4">Endonuclease/exonuclease/phosphatase domain-containing protein</fullName>
    </recommendedName>
</protein>
<evidence type="ECO:0000313" key="3">
    <source>
        <dbReference type="Proteomes" id="UP001165060"/>
    </source>
</evidence>
<keyword evidence="3" id="KW-1185">Reference proteome</keyword>
<gene>
    <name evidence="2" type="ORF">TeGR_g9472</name>
</gene>
<evidence type="ECO:0000313" key="2">
    <source>
        <dbReference type="EMBL" id="GMI39890.1"/>
    </source>
</evidence>
<organism evidence="2 3">
    <name type="scientific">Tetraparma gracilis</name>
    <dbReference type="NCBI Taxonomy" id="2962635"/>
    <lineage>
        <taxon>Eukaryota</taxon>
        <taxon>Sar</taxon>
        <taxon>Stramenopiles</taxon>
        <taxon>Ochrophyta</taxon>
        <taxon>Bolidophyceae</taxon>
        <taxon>Parmales</taxon>
        <taxon>Triparmaceae</taxon>
        <taxon>Tetraparma</taxon>
    </lineage>
</organism>
<dbReference type="Gene3D" id="3.60.10.10">
    <property type="entry name" value="Endonuclease/exonuclease/phosphatase"/>
    <property type="match status" value="1"/>
</dbReference>
<dbReference type="InterPro" id="IPR036691">
    <property type="entry name" value="Endo/exonu/phosph_ase_sf"/>
</dbReference>
<dbReference type="SUPFAM" id="SSF56219">
    <property type="entry name" value="DNase I-like"/>
    <property type="match status" value="1"/>
</dbReference>
<feature type="compositionally biased region" description="Basic residues" evidence="1">
    <location>
        <begin position="1"/>
        <end position="10"/>
    </location>
</feature>
<sequence>MYTLATKRRPFQGFRPSASLPPGDAPAPPPPDPPAPPLAARAILASLLLGALFLLSFPRSLSLLLPSFSSVSPVPPVPPAAMSSLAAGARASLSVATWNVAAINNNPFEYWLTLAKYPAYNAMMSAVEDFVEAPGDKDVPVGSIFTDAMYDQLERRMQAAGWEGLPAVRGFWEGDYRGRAIVSGFLKDKSLGAKRLTSMPDRITNTINVVGAAEPVCRPTTINMYGGDLGTLDGWWGKWSEFIFDTPLTIRTKGGEETLKVYEMLSPILSTKYPAITPAEESVSLPLQTLAHAIFDCIQVHMLNSVSGPEVWQPMRREIVEALNRKKVPNTLKIIAGQYANMDIVCLQEVSAAFIGDASANPTIASNFHIVAPHELDGKRDQNSVILLSKARFPDAPPASAELTAAVEANFPPGPKPPVAKGDIIAITVKDAFGDDYVVASFHGDTNGLATVPVLNALDAAVKKDPALAGHDVVFGLDANTYEKVTKSPPDKQDVMLFGQEYVKLGYSSNWGDVPSPTQYTTYNARTYLQPQLNKACRSAEKKECGDVNPKDFILFKKAGWSVESMAKDNTGKGTYVEDMPFPTLEFPSDHGVLSTVLKRD</sequence>
<feature type="region of interest" description="Disordered" evidence="1">
    <location>
        <begin position="1"/>
        <end position="35"/>
    </location>
</feature>
<comment type="caution">
    <text evidence="2">The sequence shown here is derived from an EMBL/GenBank/DDBJ whole genome shotgun (WGS) entry which is preliminary data.</text>
</comment>
<accession>A0ABQ6N4C2</accession>